<evidence type="ECO:0000313" key="3">
    <source>
        <dbReference type="EMBL" id="UWZ85984.1"/>
    </source>
</evidence>
<dbReference type="Pfam" id="PF01569">
    <property type="entry name" value="PAP2"/>
    <property type="match status" value="1"/>
</dbReference>
<gene>
    <name evidence="3" type="ORF">MOP44_08570</name>
</gene>
<accession>A0A9J7BTK9</accession>
<feature type="domain" description="Phosphatidic acid phosphatase type 2/haloperoxidase" evidence="2">
    <location>
        <begin position="132"/>
        <end position="247"/>
    </location>
</feature>
<dbReference type="AlphaFoldDB" id="A0A9J7BTK9"/>
<feature type="chain" id="PRO_5039899669" evidence="1">
    <location>
        <begin position="24"/>
        <end position="257"/>
    </location>
</feature>
<dbReference type="InterPro" id="IPR036938">
    <property type="entry name" value="PAP2/HPO_sf"/>
</dbReference>
<dbReference type="Gene3D" id="1.20.144.10">
    <property type="entry name" value="Phosphatidic acid phosphatase type 2/haloperoxidase"/>
    <property type="match status" value="1"/>
</dbReference>
<dbReference type="InterPro" id="IPR000326">
    <property type="entry name" value="PAP2/HPO"/>
</dbReference>
<keyword evidence="4" id="KW-1185">Reference proteome</keyword>
<proteinExistence type="predicted"/>
<dbReference type="SMART" id="SM00014">
    <property type="entry name" value="acidPPc"/>
    <property type="match status" value="1"/>
</dbReference>
<reference evidence="3" key="1">
    <citation type="submission" date="2021-04" db="EMBL/GenBank/DDBJ databases">
        <title>Phylogenetic analysis of Acidobacteriaceae.</title>
        <authorList>
            <person name="Qiu L."/>
            <person name="Zhang Q."/>
        </authorList>
    </citation>
    <scope>NUCLEOTIDE SEQUENCE</scope>
    <source>
        <strain evidence="3">DSM 25168</strain>
    </source>
</reference>
<protein>
    <submittedName>
        <fullName evidence="3">Phosphatase PAP2 family protein</fullName>
    </submittedName>
</protein>
<organism evidence="3 4">
    <name type="scientific">Occallatibacter riparius</name>
    <dbReference type="NCBI Taxonomy" id="1002689"/>
    <lineage>
        <taxon>Bacteria</taxon>
        <taxon>Pseudomonadati</taxon>
        <taxon>Acidobacteriota</taxon>
        <taxon>Terriglobia</taxon>
        <taxon>Terriglobales</taxon>
        <taxon>Acidobacteriaceae</taxon>
        <taxon>Occallatibacter</taxon>
    </lineage>
</organism>
<name>A0A9J7BTK9_9BACT</name>
<sequence>MTRKISIFVVLVFSALTAGWSQATATLPNAPTAVTDDEAGTLRNLPMNFLRDQGAIWTSPIHLNEKRALGAVVLVGATTLLITTDHQVMSEHLHDASMNHTADQASTGLTGMFLAAPIAYYGIGALKADEHAKETGVLSAEAMLDSVAVNEVIKIISRRERPTINDAKGEFFQPNVNFDSSFASNHSTIAWSAATVIASEYNGWATQLAAYSLATGVSLTRVASRNHFPSDVVVGSAVGWMIGRYVHHKHHRASVYR</sequence>
<evidence type="ECO:0000259" key="2">
    <source>
        <dbReference type="SMART" id="SM00014"/>
    </source>
</evidence>
<dbReference type="RefSeq" id="WP_260795626.1">
    <property type="nucleotide sequence ID" value="NZ_CP093313.1"/>
</dbReference>
<dbReference type="EMBL" id="CP093313">
    <property type="protein sequence ID" value="UWZ85984.1"/>
    <property type="molecule type" value="Genomic_DNA"/>
</dbReference>
<dbReference type="CDD" id="cd03394">
    <property type="entry name" value="PAP2_like_5"/>
    <property type="match status" value="1"/>
</dbReference>
<dbReference type="KEGG" id="orp:MOP44_08570"/>
<dbReference type="SUPFAM" id="SSF48317">
    <property type="entry name" value="Acid phosphatase/Vanadium-dependent haloperoxidase"/>
    <property type="match status" value="1"/>
</dbReference>
<evidence type="ECO:0000313" key="4">
    <source>
        <dbReference type="Proteomes" id="UP001059380"/>
    </source>
</evidence>
<keyword evidence="1" id="KW-0732">Signal</keyword>
<evidence type="ECO:0000256" key="1">
    <source>
        <dbReference type="SAM" id="SignalP"/>
    </source>
</evidence>
<dbReference type="Proteomes" id="UP001059380">
    <property type="component" value="Chromosome"/>
</dbReference>
<feature type="signal peptide" evidence="1">
    <location>
        <begin position="1"/>
        <end position="23"/>
    </location>
</feature>